<keyword evidence="7 10" id="KW-0658">Purine biosynthesis</keyword>
<feature type="binding site" evidence="10">
    <location>
        <begin position="13"/>
        <end position="19"/>
    </location>
    <ligand>
        <name>GTP</name>
        <dbReference type="ChEBI" id="CHEBI:37565"/>
    </ligand>
</feature>
<protein>
    <recommendedName>
        <fullName evidence="10">Adenylosuccinate synthetase</fullName>
        <shortName evidence="10">AMPSase</shortName>
        <shortName evidence="10">AdSS</shortName>
        <ecNumber evidence="10">6.3.4.4</ecNumber>
    </recommendedName>
    <alternativeName>
        <fullName evidence="10">IMP--aspartate ligase</fullName>
    </alternativeName>
</protein>
<comment type="subcellular location">
    <subcellularLocation>
        <location evidence="10">Cytoplasm</location>
    </subcellularLocation>
</comment>
<dbReference type="InterPro" id="IPR042111">
    <property type="entry name" value="Adenylosuccinate_synth_dom3"/>
</dbReference>
<feature type="binding site" evidence="10">
    <location>
        <begin position="308"/>
        <end position="314"/>
    </location>
    <ligand>
        <name>substrate</name>
    </ligand>
</feature>
<keyword evidence="6 10" id="KW-0547">Nucleotide-binding</keyword>
<dbReference type="GO" id="GO:0005737">
    <property type="term" value="C:cytoplasm"/>
    <property type="evidence" value="ECO:0007669"/>
    <property type="project" value="UniProtKB-SubCell"/>
</dbReference>
<feature type="binding site" evidence="10">
    <location>
        <begin position="422"/>
        <end position="424"/>
    </location>
    <ligand>
        <name>GTP</name>
        <dbReference type="ChEBI" id="CHEBI:37565"/>
    </ligand>
</feature>
<keyword evidence="3 10" id="KW-0963">Cytoplasm</keyword>
<proteinExistence type="inferred from homology"/>
<evidence type="ECO:0000256" key="5">
    <source>
        <dbReference type="ARBA" id="ARBA00022723"/>
    </source>
</evidence>
<feature type="binding site" evidence="10">
    <location>
        <position position="243"/>
    </location>
    <ligand>
        <name>IMP</name>
        <dbReference type="ChEBI" id="CHEBI:58053"/>
    </ligand>
</feature>
<keyword evidence="8 10" id="KW-0460">Magnesium</keyword>
<dbReference type="Proteomes" id="UP000799640">
    <property type="component" value="Unassembled WGS sequence"/>
</dbReference>
<dbReference type="PANTHER" id="PTHR11846:SF0">
    <property type="entry name" value="ADENYLOSUCCINATE SYNTHETASE"/>
    <property type="match status" value="1"/>
</dbReference>
<feature type="binding site" evidence="10">
    <location>
        <position position="150"/>
    </location>
    <ligand>
        <name>IMP</name>
        <dbReference type="ChEBI" id="CHEBI:58053"/>
        <note>ligand shared between dimeric partners</note>
    </ligand>
</feature>
<dbReference type="Gene3D" id="3.40.440.10">
    <property type="entry name" value="Adenylosuccinate Synthetase, subunit A, domain 1"/>
    <property type="match status" value="1"/>
</dbReference>
<dbReference type="SMART" id="SM00788">
    <property type="entry name" value="Adenylsucc_synt"/>
    <property type="match status" value="1"/>
</dbReference>
<feature type="active site" description="Proton acceptor" evidence="10">
    <location>
        <position position="14"/>
    </location>
</feature>
<feature type="binding site" evidence="10">
    <location>
        <position position="314"/>
    </location>
    <ligand>
        <name>GTP</name>
        <dbReference type="ChEBI" id="CHEBI:37565"/>
    </ligand>
</feature>
<keyword evidence="5 10" id="KW-0479">Metal-binding</keyword>
<dbReference type="PANTHER" id="PTHR11846">
    <property type="entry name" value="ADENYLOSUCCINATE SYNTHETASE"/>
    <property type="match status" value="1"/>
</dbReference>
<evidence type="ECO:0000256" key="1">
    <source>
        <dbReference type="ARBA" id="ARBA00003779"/>
    </source>
</evidence>
<evidence type="ECO:0000256" key="2">
    <source>
        <dbReference type="ARBA" id="ARBA00011738"/>
    </source>
</evidence>
<reference evidence="11" key="1">
    <citation type="journal article" date="2020" name="Stud. Mycol.">
        <title>101 Dothideomycetes genomes: a test case for predicting lifestyles and emergence of pathogens.</title>
        <authorList>
            <person name="Haridas S."/>
            <person name="Albert R."/>
            <person name="Binder M."/>
            <person name="Bloem J."/>
            <person name="Labutti K."/>
            <person name="Salamov A."/>
            <person name="Andreopoulos B."/>
            <person name="Baker S."/>
            <person name="Barry K."/>
            <person name="Bills G."/>
            <person name="Bluhm B."/>
            <person name="Cannon C."/>
            <person name="Castanera R."/>
            <person name="Culley D."/>
            <person name="Daum C."/>
            <person name="Ezra D."/>
            <person name="Gonzalez J."/>
            <person name="Henrissat B."/>
            <person name="Kuo A."/>
            <person name="Liang C."/>
            <person name="Lipzen A."/>
            <person name="Lutzoni F."/>
            <person name="Magnuson J."/>
            <person name="Mondo S."/>
            <person name="Nolan M."/>
            <person name="Ohm R."/>
            <person name="Pangilinan J."/>
            <person name="Park H.-J."/>
            <person name="Ramirez L."/>
            <person name="Alfaro M."/>
            <person name="Sun H."/>
            <person name="Tritt A."/>
            <person name="Yoshinaga Y."/>
            <person name="Zwiers L.-H."/>
            <person name="Turgeon B."/>
            <person name="Goodwin S."/>
            <person name="Spatafora J."/>
            <person name="Crous P."/>
            <person name="Grigoriev I."/>
        </authorList>
    </citation>
    <scope>NUCLEOTIDE SEQUENCE</scope>
    <source>
        <strain evidence="11">CBS 262.69</strain>
    </source>
</reference>
<evidence type="ECO:0000256" key="8">
    <source>
        <dbReference type="ARBA" id="ARBA00022842"/>
    </source>
</evidence>
<feature type="binding site" evidence="10">
    <location>
        <begin position="41"/>
        <end position="43"/>
    </location>
    <ligand>
        <name>GTP</name>
        <dbReference type="ChEBI" id="CHEBI:37565"/>
    </ligand>
</feature>
<dbReference type="Gene3D" id="1.10.300.10">
    <property type="entry name" value="Adenylosuccinate Synthetase, subunit A, domain 2"/>
    <property type="match status" value="1"/>
</dbReference>
<feature type="binding site" evidence="10">
    <location>
        <position position="130"/>
    </location>
    <ligand>
        <name>IMP</name>
        <dbReference type="ChEBI" id="CHEBI:58053"/>
    </ligand>
</feature>
<dbReference type="InterPro" id="IPR042110">
    <property type="entry name" value="Adenylosuccinate_synth_dom2"/>
</dbReference>
<feature type="binding site" evidence="10">
    <location>
        <position position="312"/>
    </location>
    <ligand>
        <name>IMP</name>
        <dbReference type="ChEBI" id="CHEBI:58053"/>
    </ligand>
</feature>
<feature type="binding site" evidence="10">
    <location>
        <position position="41"/>
    </location>
    <ligand>
        <name>Mg(2+)</name>
        <dbReference type="ChEBI" id="CHEBI:18420"/>
    </ligand>
</feature>
<dbReference type="EC" id="6.3.4.4" evidence="10"/>
<keyword evidence="12" id="KW-1185">Reference proteome</keyword>
<dbReference type="Pfam" id="PF00709">
    <property type="entry name" value="Adenylsucc_synt"/>
    <property type="match status" value="1"/>
</dbReference>
<dbReference type="GO" id="GO:0044208">
    <property type="term" value="P:'de novo' AMP biosynthetic process"/>
    <property type="evidence" value="ECO:0007669"/>
    <property type="project" value="UniProtKB-UniRule"/>
</dbReference>
<dbReference type="EMBL" id="ML996689">
    <property type="protein sequence ID" value="KAF2403651.1"/>
    <property type="molecule type" value="Genomic_DNA"/>
</dbReference>
<evidence type="ECO:0000256" key="3">
    <source>
        <dbReference type="ARBA" id="ARBA00022490"/>
    </source>
</evidence>
<comment type="cofactor">
    <cofactor evidence="10">
        <name>Mg(2+)</name>
        <dbReference type="ChEBI" id="CHEBI:18420"/>
    </cofactor>
    <text evidence="10">Binds 1 Mg(2+) ion per subunit.</text>
</comment>
<sequence length="440" mass="48745">MAEATLVVGAMWGDEGKGKIVDVLSSTVSLCLRGQGGHNAGHTIVTGGVTYDFHLLPSGLVNPNCLNLVGSGCVVHVPSFFKELEQLKEKGLNTEGRILLSDRAHVDFDLFQAVDGLEEVELGKDSIGTTKKGLQASNSRSPTFSCKAARSGLMLAEIFEYEVLEAKLRRLADGYKKRFGDLLKYDVEDELARFREYIPKLGPYIVEEIPLLRSAKENKAQILIEGAQATMLDITYGTYPYVTSSNCSVGGILAGLPLDWRSIKEVIGVMKVGLLLAYTTRVGSGPFPTEQLNEVGEKLQQVGREIGVTTGRKRRCGWLDLVVIKHTHEVNGYTALNLTKLDILDDFDELKVATEYWFQGEKLESLPANCRTLDSVEVKYETLPGWKQSTFGKRAWYDLPPNARKYVEFIENFTGIPVKYVGTGPDRDHMIYRQGARAPQ</sequence>
<keyword evidence="9 10" id="KW-0342">GTP-binding</keyword>
<dbReference type="GO" id="GO:0005525">
    <property type="term" value="F:GTP binding"/>
    <property type="evidence" value="ECO:0007669"/>
    <property type="project" value="UniProtKB-UniRule"/>
</dbReference>
<dbReference type="GO" id="GO:0004019">
    <property type="term" value="F:adenylosuccinate synthase activity"/>
    <property type="evidence" value="ECO:0007669"/>
    <property type="project" value="UniProtKB-UniRule"/>
</dbReference>
<evidence type="ECO:0000313" key="12">
    <source>
        <dbReference type="Proteomes" id="UP000799640"/>
    </source>
</evidence>
<comment type="catalytic activity">
    <reaction evidence="10">
        <text>IMP + L-aspartate + GTP = N(6)-(1,2-dicarboxyethyl)-AMP + GDP + phosphate + 2 H(+)</text>
        <dbReference type="Rhea" id="RHEA:15753"/>
        <dbReference type="ChEBI" id="CHEBI:15378"/>
        <dbReference type="ChEBI" id="CHEBI:29991"/>
        <dbReference type="ChEBI" id="CHEBI:37565"/>
        <dbReference type="ChEBI" id="CHEBI:43474"/>
        <dbReference type="ChEBI" id="CHEBI:57567"/>
        <dbReference type="ChEBI" id="CHEBI:58053"/>
        <dbReference type="ChEBI" id="CHEBI:58189"/>
        <dbReference type="EC" id="6.3.4.4"/>
    </reaction>
</comment>
<evidence type="ECO:0000256" key="10">
    <source>
        <dbReference type="HAMAP-Rule" id="MF_03125"/>
    </source>
</evidence>
<feature type="binding site" evidence="10">
    <location>
        <begin position="39"/>
        <end position="42"/>
    </location>
    <ligand>
        <name>IMP</name>
        <dbReference type="ChEBI" id="CHEBI:58053"/>
    </ligand>
</feature>
<feature type="binding site" evidence="10">
    <location>
        <begin position="14"/>
        <end position="17"/>
    </location>
    <ligand>
        <name>IMP</name>
        <dbReference type="ChEBI" id="CHEBI:58053"/>
    </ligand>
</feature>
<dbReference type="NCBIfam" id="NF002223">
    <property type="entry name" value="PRK01117.1"/>
    <property type="match status" value="1"/>
</dbReference>
<organism evidence="11 12">
    <name type="scientific">Trichodelitschia bisporula</name>
    <dbReference type="NCBI Taxonomy" id="703511"/>
    <lineage>
        <taxon>Eukaryota</taxon>
        <taxon>Fungi</taxon>
        <taxon>Dikarya</taxon>
        <taxon>Ascomycota</taxon>
        <taxon>Pezizomycotina</taxon>
        <taxon>Dothideomycetes</taxon>
        <taxon>Dothideomycetes incertae sedis</taxon>
        <taxon>Phaeotrichales</taxon>
        <taxon>Phaeotrichaceae</taxon>
        <taxon>Trichodelitschia</taxon>
    </lineage>
</organism>
<comment type="function">
    <text evidence="10">Plays an important role in the de novo pathway and in the salvage pathway of purine nucleotide biosynthesis. Catalyzes the first commited step in the biosynthesis of AMP from IMP.</text>
</comment>
<comment type="pathway">
    <text evidence="10">Purine metabolism; AMP biosynthesis via de novo pathway; AMP from IMP: step 1/2.</text>
</comment>
<evidence type="ECO:0000256" key="4">
    <source>
        <dbReference type="ARBA" id="ARBA00022598"/>
    </source>
</evidence>
<dbReference type="NCBIfam" id="TIGR00184">
    <property type="entry name" value="purA"/>
    <property type="match status" value="1"/>
</dbReference>
<keyword evidence="4 10" id="KW-0436">Ligase</keyword>
<dbReference type="GO" id="GO:0046040">
    <property type="term" value="P:IMP metabolic process"/>
    <property type="evidence" value="ECO:0007669"/>
    <property type="project" value="TreeGrafter"/>
</dbReference>
<dbReference type="SUPFAM" id="SSF52540">
    <property type="entry name" value="P-loop containing nucleoside triphosphate hydrolases"/>
    <property type="match status" value="1"/>
</dbReference>
<dbReference type="InterPro" id="IPR001114">
    <property type="entry name" value="Adenylosuccinate_synthetase"/>
</dbReference>
<evidence type="ECO:0000256" key="6">
    <source>
        <dbReference type="ARBA" id="ARBA00022741"/>
    </source>
</evidence>
<dbReference type="InterPro" id="IPR027417">
    <property type="entry name" value="P-loop_NTPase"/>
</dbReference>
<dbReference type="GO" id="GO:0000287">
    <property type="term" value="F:magnesium ion binding"/>
    <property type="evidence" value="ECO:0007669"/>
    <property type="project" value="UniProtKB-UniRule"/>
</dbReference>
<accession>A0A6G1I637</accession>
<evidence type="ECO:0000256" key="9">
    <source>
        <dbReference type="ARBA" id="ARBA00023134"/>
    </source>
</evidence>
<feature type="binding site" evidence="10">
    <location>
        <position position="228"/>
    </location>
    <ligand>
        <name>IMP</name>
        <dbReference type="ChEBI" id="CHEBI:58053"/>
    </ligand>
</feature>
<gene>
    <name evidence="11" type="ORF">EJ06DRAFT_546815</name>
</gene>
<evidence type="ECO:0000256" key="7">
    <source>
        <dbReference type="ARBA" id="ARBA00022755"/>
    </source>
</evidence>
<comment type="subunit">
    <text evidence="2 10">Homodimer.</text>
</comment>
<dbReference type="OrthoDB" id="10265645at2759"/>
<feature type="binding site" evidence="10">
    <location>
        <position position="14"/>
    </location>
    <ligand>
        <name>Mg(2+)</name>
        <dbReference type="ChEBI" id="CHEBI:18420"/>
    </ligand>
</feature>
<name>A0A6G1I637_9PEZI</name>
<dbReference type="InterPro" id="IPR042109">
    <property type="entry name" value="Adenylosuccinate_synth_dom1"/>
</dbReference>
<dbReference type="Gene3D" id="3.90.170.10">
    <property type="entry name" value="Adenylosuccinate Synthetase, subunit A, domain 3"/>
    <property type="match status" value="1"/>
</dbReference>
<comment type="similarity">
    <text evidence="10">Belongs to the adenylosuccinate synthetase family.</text>
</comment>
<evidence type="ECO:0000313" key="11">
    <source>
        <dbReference type="EMBL" id="KAF2403651.1"/>
    </source>
</evidence>
<dbReference type="FunFam" id="3.90.170.10:FF:000001">
    <property type="entry name" value="Adenylosuccinate synthetase"/>
    <property type="match status" value="1"/>
</dbReference>
<dbReference type="CDD" id="cd03108">
    <property type="entry name" value="AdSS"/>
    <property type="match status" value="1"/>
</dbReference>
<comment type="function">
    <text evidence="1">Plays an important role in the de novo pathway and in the salvage pathway of purine nucleotide biosynthesis. Catalyzes the first committed step in the biosynthesis of AMP from IMP.</text>
</comment>
<dbReference type="AlphaFoldDB" id="A0A6G1I637"/>
<feature type="active site" description="Proton donor" evidence="10">
    <location>
        <position position="42"/>
    </location>
</feature>
<dbReference type="UniPathway" id="UPA00075">
    <property type="reaction ID" value="UER00335"/>
</dbReference>
<feature type="binding site" evidence="10">
    <location>
        <begin position="340"/>
        <end position="342"/>
    </location>
    <ligand>
        <name>GTP</name>
        <dbReference type="ChEBI" id="CHEBI:37565"/>
    </ligand>
</feature>
<dbReference type="HAMAP" id="MF_00011">
    <property type="entry name" value="Adenylosucc_synth"/>
    <property type="match status" value="1"/>
</dbReference>